<dbReference type="SUPFAM" id="SSF50685">
    <property type="entry name" value="Barwin-like endoglucanases"/>
    <property type="match status" value="1"/>
</dbReference>
<comment type="caution">
    <text evidence="2">The sequence shown here is derived from an EMBL/GenBank/DDBJ whole genome shotgun (WGS) entry which is preliminary data.</text>
</comment>
<proteinExistence type="predicted"/>
<dbReference type="PROSITE" id="PS50842">
    <property type="entry name" value="EXPANSIN_EG45"/>
    <property type="match status" value="1"/>
</dbReference>
<dbReference type="PANTHER" id="PTHR31692:SF2">
    <property type="entry name" value="EXPANSIN-LIKE B1"/>
    <property type="match status" value="1"/>
</dbReference>
<sequence>MENMEEQSTVVRFAASPSYTTMALLVVKCKHPEYCNEEGTVVVVTDSGEEKADFILSFSAYAKLAKPLMVAKLVAQGEVEIECQRVPCKYATGAHLMASS</sequence>
<evidence type="ECO:0000259" key="1">
    <source>
        <dbReference type="PROSITE" id="PS50842"/>
    </source>
</evidence>
<dbReference type="Gene3D" id="2.40.40.10">
    <property type="entry name" value="RlpA-like domain"/>
    <property type="match status" value="1"/>
</dbReference>
<dbReference type="InterPro" id="IPR007112">
    <property type="entry name" value="Expansin/allergen_DPBB_dom"/>
</dbReference>
<gene>
    <name evidence="2" type="ORF">K7X08_032218</name>
</gene>
<reference evidence="3" key="1">
    <citation type="journal article" date="2023" name="Proc. Natl. Acad. Sci. U.S.A.">
        <title>Genomic and structural basis for evolution of tropane alkaloid biosynthesis.</title>
        <authorList>
            <person name="Wanga Y.-J."/>
            <person name="Taina T."/>
            <person name="Yua J.-Y."/>
            <person name="Lia J."/>
            <person name="Xua B."/>
            <person name="Chenc J."/>
            <person name="D'Auriad J.C."/>
            <person name="Huanga J.-P."/>
            <person name="Huanga S.-X."/>
        </authorList>
    </citation>
    <scope>NUCLEOTIDE SEQUENCE [LARGE SCALE GENOMIC DNA]</scope>
    <source>
        <strain evidence="3">cv. KIB-2019</strain>
    </source>
</reference>
<feature type="domain" description="Expansin-like EG45" evidence="1">
    <location>
        <begin position="27"/>
        <end position="93"/>
    </location>
</feature>
<name>A0A9Q1MC34_9SOLA</name>
<dbReference type="InterPro" id="IPR036908">
    <property type="entry name" value="RlpA-like_sf"/>
</dbReference>
<protein>
    <recommendedName>
        <fullName evidence="1">Expansin-like EG45 domain-containing protein</fullName>
    </recommendedName>
</protein>
<dbReference type="PANTHER" id="PTHR31692">
    <property type="entry name" value="EXPANSIN-B3"/>
    <property type="match status" value="1"/>
</dbReference>
<evidence type="ECO:0000313" key="3">
    <source>
        <dbReference type="Proteomes" id="UP001152561"/>
    </source>
</evidence>
<organism evidence="2 3">
    <name type="scientific">Anisodus acutangulus</name>
    <dbReference type="NCBI Taxonomy" id="402998"/>
    <lineage>
        <taxon>Eukaryota</taxon>
        <taxon>Viridiplantae</taxon>
        <taxon>Streptophyta</taxon>
        <taxon>Embryophyta</taxon>
        <taxon>Tracheophyta</taxon>
        <taxon>Spermatophyta</taxon>
        <taxon>Magnoliopsida</taxon>
        <taxon>eudicotyledons</taxon>
        <taxon>Gunneridae</taxon>
        <taxon>Pentapetalae</taxon>
        <taxon>asterids</taxon>
        <taxon>lamiids</taxon>
        <taxon>Solanales</taxon>
        <taxon>Solanaceae</taxon>
        <taxon>Solanoideae</taxon>
        <taxon>Hyoscyameae</taxon>
        <taxon>Anisodus</taxon>
    </lineage>
</organism>
<keyword evidence="3" id="KW-1185">Reference proteome</keyword>
<dbReference type="EMBL" id="JAJAGQ010000008">
    <property type="protein sequence ID" value="KAJ8556466.1"/>
    <property type="molecule type" value="Genomic_DNA"/>
</dbReference>
<evidence type="ECO:0000313" key="2">
    <source>
        <dbReference type="EMBL" id="KAJ8556466.1"/>
    </source>
</evidence>
<dbReference type="AlphaFoldDB" id="A0A9Q1MC34"/>
<accession>A0A9Q1MC34</accession>
<dbReference type="Proteomes" id="UP001152561">
    <property type="component" value="Unassembled WGS sequence"/>
</dbReference>